<dbReference type="GO" id="GO:0016740">
    <property type="term" value="F:transferase activity"/>
    <property type="evidence" value="ECO:0007669"/>
    <property type="project" value="UniProtKB-KW"/>
</dbReference>
<dbReference type="Pfam" id="PF00800">
    <property type="entry name" value="PDT"/>
    <property type="match status" value="1"/>
</dbReference>
<evidence type="ECO:0000256" key="3">
    <source>
        <dbReference type="ARBA" id="ARBA00004741"/>
    </source>
</evidence>
<dbReference type="SUPFAM" id="SSF53850">
    <property type="entry name" value="Periplasmic binding protein-like II"/>
    <property type="match status" value="1"/>
</dbReference>
<dbReference type="NCBIfam" id="NF008865">
    <property type="entry name" value="PRK11898.1"/>
    <property type="match status" value="1"/>
</dbReference>
<comment type="pathway">
    <text evidence="4">Metabolic intermediate biosynthesis; prephenate biosynthesis; prephenate from chorismate: step 1/1.</text>
</comment>
<dbReference type="InterPro" id="IPR002912">
    <property type="entry name" value="ACT_dom"/>
</dbReference>
<dbReference type="PROSITE" id="PS00858">
    <property type="entry name" value="PREPHENATE_DEHYDR_2"/>
    <property type="match status" value="1"/>
</dbReference>
<dbReference type="InterPro" id="IPR045865">
    <property type="entry name" value="ACT-like_dom_sf"/>
</dbReference>
<dbReference type="InterPro" id="IPR018528">
    <property type="entry name" value="Preph_deHydtase_CS"/>
</dbReference>
<dbReference type="SUPFAM" id="SSF51569">
    <property type="entry name" value="Aldolase"/>
    <property type="match status" value="1"/>
</dbReference>
<dbReference type="PANTHER" id="PTHR43018">
    <property type="entry name" value="PHOSPHO-2-DEHYDRO-3-DEOXYHEPTONATE ALDOLASE"/>
    <property type="match status" value="1"/>
</dbReference>
<comment type="caution">
    <text evidence="14">The sequence shown here is derived from an EMBL/GenBank/DDBJ whole genome shotgun (WGS) entry which is preliminary data.</text>
</comment>
<evidence type="ECO:0000256" key="2">
    <source>
        <dbReference type="ARBA" id="ARBA00002364"/>
    </source>
</evidence>
<evidence type="ECO:0000256" key="7">
    <source>
        <dbReference type="ARBA" id="ARBA00023141"/>
    </source>
</evidence>
<keyword evidence="6 14" id="KW-0808">Transferase</keyword>
<accession>A0A9D9N1F4</accession>
<evidence type="ECO:0000256" key="8">
    <source>
        <dbReference type="ARBA" id="ARBA00023222"/>
    </source>
</evidence>
<dbReference type="NCBIfam" id="NF009239">
    <property type="entry name" value="PRK12595.1"/>
    <property type="match status" value="1"/>
</dbReference>
<dbReference type="NCBIfam" id="TIGR01361">
    <property type="entry name" value="DAHP_synth_Bsub"/>
    <property type="match status" value="1"/>
</dbReference>
<dbReference type="Gene3D" id="3.40.190.10">
    <property type="entry name" value="Periplasmic binding protein-like II"/>
    <property type="match status" value="2"/>
</dbReference>
<comment type="catalytic activity">
    <reaction evidence="10 11">
        <text>prephenate + H(+) = 3-phenylpyruvate + CO2 + H2O</text>
        <dbReference type="Rhea" id="RHEA:21648"/>
        <dbReference type="ChEBI" id="CHEBI:15377"/>
        <dbReference type="ChEBI" id="CHEBI:15378"/>
        <dbReference type="ChEBI" id="CHEBI:16526"/>
        <dbReference type="ChEBI" id="CHEBI:18005"/>
        <dbReference type="ChEBI" id="CHEBI:29934"/>
        <dbReference type="EC" id="4.2.1.51"/>
    </reaction>
</comment>
<dbReference type="EMBL" id="JADIMM010000021">
    <property type="protein sequence ID" value="MBO8456857.1"/>
    <property type="molecule type" value="Genomic_DNA"/>
</dbReference>
<evidence type="ECO:0000313" key="15">
    <source>
        <dbReference type="Proteomes" id="UP000823638"/>
    </source>
</evidence>
<comment type="catalytic activity">
    <reaction evidence="1">
        <text>chorismate = prephenate</text>
        <dbReference type="Rhea" id="RHEA:13897"/>
        <dbReference type="ChEBI" id="CHEBI:29748"/>
        <dbReference type="ChEBI" id="CHEBI:29934"/>
        <dbReference type="EC" id="5.4.99.5"/>
    </reaction>
</comment>
<dbReference type="AlphaFoldDB" id="A0A9D9N1F4"/>
<dbReference type="Gene3D" id="3.30.70.260">
    <property type="match status" value="1"/>
</dbReference>
<dbReference type="CDD" id="cd13631">
    <property type="entry name" value="PBP2_Ct-PDT_like"/>
    <property type="match status" value="1"/>
</dbReference>
<evidence type="ECO:0000256" key="6">
    <source>
        <dbReference type="ARBA" id="ARBA00022679"/>
    </source>
</evidence>
<evidence type="ECO:0000313" key="14">
    <source>
        <dbReference type="EMBL" id="MBO8456857.1"/>
    </source>
</evidence>
<evidence type="ECO:0000256" key="4">
    <source>
        <dbReference type="ARBA" id="ARBA00004817"/>
    </source>
</evidence>
<dbReference type="EC" id="4.2.1.51" evidence="11"/>
<dbReference type="PANTHER" id="PTHR43018:SF2">
    <property type="entry name" value="PHOSPHO-2-DEHYDRO-3-DEOXYHEPTONATE ALDOLASE"/>
    <property type="match status" value="1"/>
</dbReference>
<dbReference type="FunFam" id="3.40.190.10:FF:000034">
    <property type="entry name" value="Chorismate mutase/prephenate dehydratase"/>
    <property type="match status" value="1"/>
</dbReference>
<dbReference type="PROSITE" id="PS51171">
    <property type="entry name" value="PREPHENATE_DEHYDR_3"/>
    <property type="match status" value="1"/>
</dbReference>
<reference evidence="14" key="2">
    <citation type="journal article" date="2021" name="PeerJ">
        <title>Extensive microbial diversity within the chicken gut microbiome revealed by metagenomics and culture.</title>
        <authorList>
            <person name="Gilroy R."/>
            <person name="Ravi A."/>
            <person name="Getino M."/>
            <person name="Pursley I."/>
            <person name="Horton D.L."/>
            <person name="Alikhan N.F."/>
            <person name="Baker D."/>
            <person name="Gharbi K."/>
            <person name="Hall N."/>
            <person name="Watson M."/>
            <person name="Adriaenssens E.M."/>
            <person name="Foster-Nyarko E."/>
            <person name="Jarju S."/>
            <person name="Secka A."/>
            <person name="Antonio M."/>
            <person name="Oren A."/>
            <person name="Chaudhuri R.R."/>
            <person name="La Ragione R."/>
            <person name="Hildebrand F."/>
            <person name="Pallen M.J."/>
        </authorList>
    </citation>
    <scope>NUCLEOTIDE SEQUENCE</scope>
    <source>
        <strain evidence="14">10532</strain>
    </source>
</reference>
<name>A0A9D9N1F4_9SPIR</name>
<dbReference type="InterPro" id="IPR006218">
    <property type="entry name" value="DAHP1/KDSA"/>
</dbReference>
<keyword evidence="7 11" id="KW-0057">Aromatic amino acid biosynthesis</keyword>
<comment type="pathway">
    <text evidence="3 11">Amino-acid biosynthesis; L-phenylalanine biosynthesis; phenylpyruvate from prephenate: step 1/1.</text>
</comment>
<comment type="function">
    <text evidence="2">Catalyzes the Claisen rearrangement of chorismate to prephenate and the decarboxylation/dehydration of prephenate to phenylpyruvate.</text>
</comment>
<dbReference type="InterPro" id="IPR013785">
    <property type="entry name" value="Aldolase_TIM"/>
</dbReference>
<organism evidence="14 15">
    <name type="scientific">Candidatus Gallitreponema excrementavium</name>
    <dbReference type="NCBI Taxonomy" id="2840840"/>
    <lineage>
        <taxon>Bacteria</taxon>
        <taxon>Pseudomonadati</taxon>
        <taxon>Spirochaetota</taxon>
        <taxon>Spirochaetia</taxon>
        <taxon>Spirochaetales</taxon>
        <taxon>Candidatus Gallitreponema</taxon>
    </lineage>
</organism>
<dbReference type="Proteomes" id="UP000823638">
    <property type="component" value="Unassembled WGS sequence"/>
</dbReference>
<keyword evidence="8 11" id="KW-0584">Phenylalanine biosynthesis</keyword>
<evidence type="ECO:0000259" key="13">
    <source>
        <dbReference type="PROSITE" id="PS51671"/>
    </source>
</evidence>
<dbReference type="Pfam" id="PF18152">
    <property type="entry name" value="DAHP_snth_FXD"/>
    <property type="match status" value="1"/>
</dbReference>
<dbReference type="InterPro" id="IPR001086">
    <property type="entry name" value="Preph_deHydtase"/>
</dbReference>
<evidence type="ECO:0000256" key="9">
    <source>
        <dbReference type="ARBA" id="ARBA00023239"/>
    </source>
</evidence>
<dbReference type="GO" id="GO:0016832">
    <property type="term" value="F:aldehyde-lyase activity"/>
    <property type="evidence" value="ECO:0007669"/>
    <property type="project" value="InterPro"/>
</dbReference>
<evidence type="ECO:0000256" key="1">
    <source>
        <dbReference type="ARBA" id="ARBA00000824"/>
    </source>
</evidence>
<keyword evidence="9 11" id="KW-0456">Lyase</keyword>
<dbReference type="InterPro" id="IPR006268">
    <property type="entry name" value="DAHP_syn_2"/>
</dbReference>
<proteinExistence type="predicted"/>
<dbReference type="GO" id="GO:0004664">
    <property type="term" value="F:prephenate dehydratase activity"/>
    <property type="evidence" value="ECO:0007669"/>
    <property type="project" value="UniProtKB-UniRule"/>
</dbReference>
<dbReference type="NCBIfam" id="NF006421">
    <property type="entry name" value="PRK08673.1"/>
    <property type="match status" value="1"/>
</dbReference>
<dbReference type="Gene3D" id="3.20.20.70">
    <property type="entry name" value="Aldolase class I"/>
    <property type="match status" value="1"/>
</dbReference>
<dbReference type="InterPro" id="IPR041071">
    <property type="entry name" value="DAHP_snth_FXD"/>
</dbReference>
<evidence type="ECO:0000259" key="12">
    <source>
        <dbReference type="PROSITE" id="PS51171"/>
    </source>
</evidence>
<feature type="domain" description="ACT" evidence="13">
    <location>
        <begin position="558"/>
        <end position="635"/>
    </location>
</feature>
<dbReference type="SUPFAM" id="SSF55021">
    <property type="entry name" value="ACT-like"/>
    <property type="match status" value="1"/>
</dbReference>
<dbReference type="Gene3D" id="3.30.70.1140">
    <property type="entry name" value="Phospho-2-dehydro-3-deoxyheptonate aldolase, domain 1"/>
    <property type="match status" value="1"/>
</dbReference>
<feature type="domain" description="Prephenate dehydratase" evidence="12">
    <location>
        <begin position="367"/>
        <end position="545"/>
    </location>
</feature>
<dbReference type="CDD" id="cd04905">
    <property type="entry name" value="ACT_CM-PDT"/>
    <property type="match status" value="1"/>
</dbReference>
<keyword evidence="5 11" id="KW-0028">Amino-acid biosynthesis</keyword>
<dbReference type="InterPro" id="IPR052899">
    <property type="entry name" value="Class-I_DAHP_synthase"/>
</dbReference>
<evidence type="ECO:0000256" key="5">
    <source>
        <dbReference type="ARBA" id="ARBA00022605"/>
    </source>
</evidence>
<evidence type="ECO:0000256" key="11">
    <source>
        <dbReference type="RuleBase" id="RU361254"/>
    </source>
</evidence>
<dbReference type="GO" id="GO:0004106">
    <property type="term" value="F:chorismate mutase activity"/>
    <property type="evidence" value="ECO:0007669"/>
    <property type="project" value="UniProtKB-EC"/>
</dbReference>
<dbReference type="PROSITE" id="PS51671">
    <property type="entry name" value="ACT"/>
    <property type="match status" value="1"/>
</dbReference>
<dbReference type="GO" id="GO:0009094">
    <property type="term" value="P:L-phenylalanine biosynthetic process"/>
    <property type="evidence" value="ECO:0007669"/>
    <property type="project" value="UniProtKB-KW"/>
</dbReference>
<protein>
    <recommendedName>
        <fullName evidence="11">Prephenate dehydratase</fullName>
        <shortName evidence="11">PDT</shortName>
        <ecNumber evidence="11">4.2.1.51</ecNumber>
    </recommendedName>
</protein>
<evidence type="ECO:0000256" key="10">
    <source>
        <dbReference type="ARBA" id="ARBA00047848"/>
    </source>
</evidence>
<sequence>MVIVLKKNISESDKKSIKDFLSKNKFKINEITGEEETIFGAVGKLSIDPREVEILPGVDRVIPISKPYKMASREFKKDDTVVEITNIRGQVIRIGGLRVCVIAGPCAVENREQMFTIAKKVAESGAVLLRGGAYKPRTSPYAFQGLGEEGVKLLKEAGDAYGLPVVTEIVSASHIPVMKDYVDVFQIGARNMQNFELLKSVGALGKPVILKRGLSATIQEWLMAAEYLLSSGTDKVILCERGIRTYETATRNTLDLSAIPVLRSLTHLPIIVDPSHAVGIRDKVPPMALAAIAAGADGLIVEVHCNPEKALSDGAQSLYPEQFEKMMRDVQVLSPVVGREVSHLKQDRVYENPVSHRERGLPETETIVSYSGGQGAYAEQALLHYFDGKIKEEALPSFDHVFRAVADGKCDYGMIPLENSLAGSVYENYDNLYRYQDISIAGEIKLRIEHSLLAPEGSDISKIKSVYSHPQGFAQCREFLKEHPQWTLIDTPSTSDAARIVKEKNDITCAAIASEINSGIYKLKALCTGIETDPRNYTRFVVIGRTGEFTVENPQKATLVFSTPNDPGALYKSLEVFHKYSLNLTKLESRPIQGQPWKYRFYIDVTLPNGGVVLKKAFEELTVIAEEARILGLYSERN</sequence>
<reference evidence="14" key="1">
    <citation type="submission" date="2020-10" db="EMBL/GenBank/DDBJ databases">
        <authorList>
            <person name="Gilroy R."/>
        </authorList>
    </citation>
    <scope>NUCLEOTIDE SEQUENCE</scope>
    <source>
        <strain evidence="14">10532</strain>
    </source>
</reference>
<gene>
    <name evidence="14" type="primary">aroF</name>
    <name evidence="11" type="synonym">pheA</name>
    <name evidence="14" type="ORF">IAA81_01360</name>
</gene>
<dbReference type="Pfam" id="PF00793">
    <property type="entry name" value="DAHP_synth_1"/>
    <property type="match status" value="1"/>
</dbReference>